<evidence type="ECO:0008006" key="4">
    <source>
        <dbReference type="Google" id="ProtNLM"/>
    </source>
</evidence>
<protein>
    <recommendedName>
        <fullName evidence="4">Zn(2)-C6 fungal-type domain-containing protein</fullName>
    </recommendedName>
</protein>
<feature type="region of interest" description="Disordered" evidence="1">
    <location>
        <begin position="425"/>
        <end position="521"/>
    </location>
</feature>
<name>A0AAW0RFM2_9HYPO</name>
<organism evidence="2 3">
    <name type="scientific">Beauveria asiatica</name>
    <dbReference type="NCBI Taxonomy" id="1069075"/>
    <lineage>
        <taxon>Eukaryota</taxon>
        <taxon>Fungi</taxon>
        <taxon>Dikarya</taxon>
        <taxon>Ascomycota</taxon>
        <taxon>Pezizomycotina</taxon>
        <taxon>Sordariomycetes</taxon>
        <taxon>Hypocreomycetidae</taxon>
        <taxon>Hypocreales</taxon>
        <taxon>Cordycipitaceae</taxon>
        <taxon>Beauveria</taxon>
    </lineage>
</organism>
<evidence type="ECO:0000313" key="3">
    <source>
        <dbReference type="Proteomes" id="UP001397290"/>
    </source>
</evidence>
<comment type="caution">
    <text evidence="2">The sequence shown here is derived from an EMBL/GenBank/DDBJ whole genome shotgun (WGS) entry which is preliminary data.</text>
</comment>
<sequence>MSSHANASNNTSQGAGGGGGGSGYPSTWPFNAAGFNAAAAVGTNAAHTSPTTSNNSSSSGISRPLLGSGSGSGSGSMFPTTSGGSGNGRYAARTGNPYETSLARRRNQISSAGTSSRDRRMQNGQSQGGDPERKRVVVARKIRCSGDDGNGGSCTNCKNANEPQCLFMRVQAGSLAEMRKKEHDKRMAAAVAVNTFSYDLDACRQYQSRGAASMGPNMSVSAPPAHSTVYGSSTSAFGGPSNVMYNWAPGASGGGYGDGSGHGAGAHGNGGASMGYGMPYNSMSYHGMPSPEASYLGENDLLDRPTTATMADAGAFALQSLSQGLTSGSSSSHGHPYGQGHGHGAMATSTPRSLPGPPTVLGSSRGVPPSSVFSASRAPQQYPSPATTPITSGVSPVWTGYEQSPYGTAAMPTSMAAQSLERLPDLYTATPPPPPPPTENAASGHSGAGGSQHGDDEGLNGSDGGSSGGNGHNQAQQQHNHFEYSYGDSGGQSEGNGEEHSGGGSGGVDMVNNHTAASGTY</sequence>
<dbReference type="Proteomes" id="UP001397290">
    <property type="component" value="Unassembled WGS sequence"/>
</dbReference>
<dbReference type="AlphaFoldDB" id="A0AAW0RFM2"/>
<feature type="compositionally biased region" description="Low complexity" evidence="1">
    <location>
        <begin position="324"/>
        <end position="336"/>
    </location>
</feature>
<feature type="compositionally biased region" description="Gly residues" evidence="1">
    <location>
        <begin position="461"/>
        <end position="471"/>
    </location>
</feature>
<evidence type="ECO:0000256" key="1">
    <source>
        <dbReference type="SAM" id="MobiDB-lite"/>
    </source>
</evidence>
<accession>A0AAW0RFM2</accession>
<proteinExistence type="predicted"/>
<gene>
    <name evidence="2" type="ORF">G3M48_001599</name>
</gene>
<feature type="compositionally biased region" description="Polar residues" evidence="1">
    <location>
        <begin position="512"/>
        <end position="521"/>
    </location>
</feature>
<feature type="region of interest" description="Disordered" evidence="1">
    <location>
        <begin position="45"/>
        <end position="135"/>
    </location>
</feature>
<feature type="region of interest" description="Disordered" evidence="1">
    <location>
        <begin position="324"/>
        <end position="396"/>
    </location>
</feature>
<dbReference type="EMBL" id="JAAHCF010001463">
    <property type="protein sequence ID" value="KAK8140860.1"/>
    <property type="molecule type" value="Genomic_DNA"/>
</dbReference>
<keyword evidence="3" id="KW-1185">Reference proteome</keyword>
<feature type="region of interest" description="Disordered" evidence="1">
    <location>
        <begin position="1"/>
        <end position="21"/>
    </location>
</feature>
<evidence type="ECO:0000313" key="2">
    <source>
        <dbReference type="EMBL" id="KAK8140860.1"/>
    </source>
</evidence>
<feature type="compositionally biased region" description="Low complexity" evidence="1">
    <location>
        <begin position="1"/>
        <end position="13"/>
    </location>
</feature>
<feature type="compositionally biased region" description="Low complexity" evidence="1">
    <location>
        <begin position="45"/>
        <end position="67"/>
    </location>
</feature>
<reference evidence="2 3" key="1">
    <citation type="submission" date="2020-02" db="EMBL/GenBank/DDBJ databases">
        <title>Comparative genomics of the hypocrealean fungal genus Beauvera.</title>
        <authorList>
            <person name="Showalter D.N."/>
            <person name="Bushley K.E."/>
            <person name="Rehner S.A."/>
        </authorList>
    </citation>
    <scope>NUCLEOTIDE SEQUENCE [LARGE SCALE GENOMIC DNA]</scope>
    <source>
        <strain evidence="2 3">ARSEF4384</strain>
    </source>
</reference>
<feature type="compositionally biased region" description="Polar residues" evidence="1">
    <location>
        <begin position="371"/>
        <end position="394"/>
    </location>
</feature>